<reference evidence="2" key="1">
    <citation type="journal article" date="2019" name="bioRxiv">
        <title>The Genome of the Zebra Mussel, Dreissena polymorpha: A Resource for Invasive Species Research.</title>
        <authorList>
            <person name="McCartney M.A."/>
            <person name="Auch B."/>
            <person name="Kono T."/>
            <person name="Mallez S."/>
            <person name="Zhang Y."/>
            <person name="Obille A."/>
            <person name="Becker A."/>
            <person name="Abrahante J.E."/>
            <person name="Garbe J."/>
            <person name="Badalamenti J.P."/>
            <person name="Herman A."/>
            <person name="Mangelson H."/>
            <person name="Liachko I."/>
            <person name="Sullivan S."/>
            <person name="Sone E.D."/>
            <person name="Koren S."/>
            <person name="Silverstein K.A.T."/>
            <person name="Beckman K.B."/>
            <person name="Gohl D.M."/>
        </authorList>
    </citation>
    <scope>NUCLEOTIDE SEQUENCE</scope>
    <source>
        <strain evidence="2">Duluth1</strain>
        <tissue evidence="2">Whole animal</tissue>
    </source>
</reference>
<dbReference type="AlphaFoldDB" id="A0A9D4G4D5"/>
<accession>A0A9D4G4D5</accession>
<feature type="compositionally biased region" description="Basic residues" evidence="1">
    <location>
        <begin position="54"/>
        <end position="68"/>
    </location>
</feature>
<evidence type="ECO:0000313" key="3">
    <source>
        <dbReference type="Proteomes" id="UP000828390"/>
    </source>
</evidence>
<name>A0A9D4G4D5_DREPO</name>
<comment type="caution">
    <text evidence="2">The sequence shown here is derived from an EMBL/GenBank/DDBJ whole genome shotgun (WGS) entry which is preliminary data.</text>
</comment>
<gene>
    <name evidence="2" type="ORF">DPMN_138729</name>
</gene>
<proteinExistence type="predicted"/>
<feature type="region of interest" description="Disordered" evidence="1">
    <location>
        <begin position="45"/>
        <end position="99"/>
    </location>
</feature>
<evidence type="ECO:0000313" key="2">
    <source>
        <dbReference type="EMBL" id="KAH3810339.1"/>
    </source>
</evidence>
<dbReference type="Proteomes" id="UP000828390">
    <property type="component" value="Unassembled WGS sequence"/>
</dbReference>
<evidence type="ECO:0000256" key="1">
    <source>
        <dbReference type="SAM" id="MobiDB-lite"/>
    </source>
</evidence>
<protein>
    <submittedName>
        <fullName evidence="2">Uncharacterized protein</fullName>
    </submittedName>
</protein>
<dbReference type="EMBL" id="JAIWYP010000006">
    <property type="protein sequence ID" value="KAH3810339.1"/>
    <property type="molecule type" value="Genomic_DNA"/>
</dbReference>
<feature type="compositionally biased region" description="Basic residues" evidence="1">
    <location>
        <begin position="83"/>
        <end position="99"/>
    </location>
</feature>
<keyword evidence="3" id="KW-1185">Reference proteome</keyword>
<sequence>MPLSGAERSRIYREKMKQNPAKYQEYLELERKRYGNKKEDGQVKLIGGLSERERRRRRKYWREMKKKQPLVPPSPSSSSHLTEKKKLRRKRVKREKSRTYKKMQTLEEQLNIQKRINEKLRKRLYRANQKHIDPNSPSTKVKLIFKGPNSAEKAKNMLLFHNVLLEGIKKKYKLNKSEKTKQLITKGVLCNQLLKKYRLQKYAKESLEITQRRFKVADQNFSFTRKTP</sequence>
<reference evidence="2" key="2">
    <citation type="submission" date="2020-11" db="EMBL/GenBank/DDBJ databases">
        <authorList>
            <person name="McCartney M.A."/>
            <person name="Auch B."/>
            <person name="Kono T."/>
            <person name="Mallez S."/>
            <person name="Becker A."/>
            <person name="Gohl D.M."/>
            <person name="Silverstein K.A.T."/>
            <person name="Koren S."/>
            <person name="Bechman K.B."/>
            <person name="Herman A."/>
            <person name="Abrahante J.E."/>
            <person name="Garbe J."/>
        </authorList>
    </citation>
    <scope>NUCLEOTIDE SEQUENCE</scope>
    <source>
        <strain evidence="2">Duluth1</strain>
        <tissue evidence="2">Whole animal</tissue>
    </source>
</reference>
<organism evidence="2 3">
    <name type="scientific">Dreissena polymorpha</name>
    <name type="common">Zebra mussel</name>
    <name type="synonym">Mytilus polymorpha</name>
    <dbReference type="NCBI Taxonomy" id="45954"/>
    <lineage>
        <taxon>Eukaryota</taxon>
        <taxon>Metazoa</taxon>
        <taxon>Spiralia</taxon>
        <taxon>Lophotrochozoa</taxon>
        <taxon>Mollusca</taxon>
        <taxon>Bivalvia</taxon>
        <taxon>Autobranchia</taxon>
        <taxon>Heteroconchia</taxon>
        <taxon>Euheterodonta</taxon>
        <taxon>Imparidentia</taxon>
        <taxon>Neoheterodontei</taxon>
        <taxon>Myida</taxon>
        <taxon>Dreissenoidea</taxon>
        <taxon>Dreissenidae</taxon>
        <taxon>Dreissena</taxon>
    </lineage>
</organism>